<keyword evidence="4" id="KW-0479">Metal-binding</keyword>
<comment type="cofactor">
    <cofactor evidence="1">
        <name>pyridoxal 5'-phosphate</name>
        <dbReference type="ChEBI" id="CHEBI:597326"/>
    </cofactor>
</comment>
<dbReference type="SUPFAM" id="SSF53383">
    <property type="entry name" value="PLP-dependent transferases"/>
    <property type="match status" value="1"/>
</dbReference>
<keyword evidence="3" id="KW-0808">Transferase</keyword>
<evidence type="ECO:0000256" key="6">
    <source>
        <dbReference type="ARBA" id="ARBA00023004"/>
    </source>
</evidence>
<evidence type="ECO:0000256" key="2">
    <source>
        <dbReference type="ARBA" id="ARBA00006490"/>
    </source>
</evidence>
<dbReference type="PANTHER" id="PTHR11601:SF34">
    <property type="entry name" value="CYSTEINE DESULFURASE"/>
    <property type="match status" value="1"/>
</dbReference>
<dbReference type="InterPro" id="IPR016454">
    <property type="entry name" value="Cysteine_dSase"/>
</dbReference>
<dbReference type="Gene3D" id="1.10.260.50">
    <property type="match status" value="1"/>
</dbReference>
<protein>
    <submittedName>
        <fullName evidence="10">Cysteine desulfurase</fullName>
    </submittedName>
</protein>
<proteinExistence type="inferred from homology"/>
<dbReference type="GO" id="GO:0046872">
    <property type="term" value="F:metal ion binding"/>
    <property type="evidence" value="ECO:0007669"/>
    <property type="project" value="UniProtKB-KW"/>
</dbReference>
<evidence type="ECO:0000256" key="1">
    <source>
        <dbReference type="ARBA" id="ARBA00001933"/>
    </source>
</evidence>
<dbReference type="GO" id="GO:0031071">
    <property type="term" value="F:cysteine desulfurase activity"/>
    <property type="evidence" value="ECO:0007669"/>
    <property type="project" value="UniProtKB-EC"/>
</dbReference>
<keyword evidence="5" id="KW-0663">Pyridoxal phosphate</keyword>
<organism evidence="10 11">
    <name type="scientific">Kosmotoga arenicorallina S304</name>
    <dbReference type="NCBI Taxonomy" id="1453497"/>
    <lineage>
        <taxon>Bacteria</taxon>
        <taxon>Thermotogati</taxon>
        <taxon>Thermotogota</taxon>
        <taxon>Thermotogae</taxon>
        <taxon>Kosmotogales</taxon>
        <taxon>Kosmotogaceae</taxon>
        <taxon>Kosmotoga</taxon>
    </lineage>
</organism>
<dbReference type="Proteomes" id="UP000077339">
    <property type="component" value="Unassembled WGS sequence"/>
</dbReference>
<dbReference type="PIRSF" id="PIRSF005572">
    <property type="entry name" value="NifS"/>
    <property type="match status" value="1"/>
</dbReference>
<reference evidence="10 11" key="1">
    <citation type="submission" date="2014-02" db="EMBL/GenBank/DDBJ databases">
        <title>Kosmotoga genome sequencing.</title>
        <authorList>
            <person name="Pollo S.M."/>
            <person name="Charchuk R."/>
            <person name="Nesbo C.L."/>
        </authorList>
    </citation>
    <scope>NUCLEOTIDE SEQUENCE [LARGE SCALE GENOMIC DNA]</scope>
    <source>
        <strain evidence="10 11">S304</strain>
    </source>
</reference>
<keyword evidence="7" id="KW-0411">Iron-sulfur</keyword>
<gene>
    <name evidence="10" type="ORF">AT15_04860</name>
</gene>
<dbReference type="PATRIC" id="fig|1453497.3.peg.964"/>
<dbReference type="GO" id="GO:0051536">
    <property type="term" value="F:iron-sulfur cluster binding"/>
    <property type="evidence" value="ECO:0007669"/>
    <property type="project" value="UniProtKB-KW"/>
</dbReference>
<dbReference type="AlphaFoldDB" id="A0A176JWF9"/>
<dbReference type="InterPro" id="IPR015424">
    <property type="entry name" value="PyrdxlP-dep_Trfase"/>
</dbReference>
<evidence type="ECO:0000313" key="10">
    <source>
        <dbReference type="EMBL" id="OAA28019.1"/>
    </source>
</evidence>
<keyword evidence="11" id="KW-1185">Reference proteome</keyword>
<dbReference type="Gene3D" id="3.40.640.10">
    <property type="entry name" value="Type I PLP-dependent aspartate aminotransferase-like (Major domain)"/>
    <property type="match status" value="1"/>
</dbReference>
<evidence type="ECO:0000259" key="9">
    <source>
        <dbReference type="Pfam" id="PF00266"/>
    </source>
</evidence>
<evidence type="ECO:0000256" key="5">
    <source>
        <dbReference type="ARBA" id="ARBA00022898"/>
    </source>
</evidence>
<dbReference type="InterPro" id="IPR015422">
    <property type="entry name" value="PyrdxlP-dep_Trfase_small"/>
</dbReference>
<comment type="caution">
    <text evidence="10">The sequence shown here is derived from an EMBL/GenBank/DDBJ whole genome shotgun (WGS) entry which is preliminary data.</text>
</comment>
<evidence type="ECO:0000256" key="8">
    <source>
        <dbReference type="ARBA" id="ARBA00050776"/>
    </source>
</evidence>
<dbReference type="STRING" id="1453497.AT15_04860"/>
<dbReference type="RefSeq" id="WP_068348806.1">
    <property type="nucleotide sequence ID" value="NZ_JFHK01000024.1"/>
</dbReference>
<name>A0A176JWF9_9BACT</name>
<dbReference type="EMBL" id="JFHK01000024">
    <property type="protein sequence ID" value="OAA28019.1"/>
    <property type="molecule type" value="Genomic_DNA"/>
</dbReference>
<evidence type="ECO:0000313" key="11">
    <source>
        <dbReference type="Proteomes" id="UP000077339"/>
    </source>
</evidence>
<dbReference type="Gene3D" id="3.90.1150.10">
    <property type="entry name" value="Aspartate Aminotransferase, domain 1"/>
    <property type="match status" value="1"/>
</dbReference>
<comment type="similarity">
    <text evidence="2">Belongs to the class-V pyridoxal-phosphate-dependent aminotransferase family. NifS/IscS subfamily.</text>
</comment>
<comment type="catalytic activity">
    <reaction evidence="8">
        <text>(sulfur carrier)-H + L-cysteine = (sulfur carrier)-SH + L-alanine</text>
        <dbReference type="Rhea" id="RHEA:43892"/>
        <dbReference type="Rhea" id="RHEA-COMP:14737"/>
        <dbReference type="Rhea" id="RHEA-COMP:14739"/>
        <dbReference type="ChEBI" id="CHEBI:29917"/>
        <dbReference type="ChEBI" id="CHEBI:35235"/>
        <dbReference type="ChEBI" id="CHEBI:57972"/>
        <dbReference type="ChEBI" id="CHEBI:64428"/>
        <dbReference type="EC" id="2.8.1.7"/>
    </reaction>
</comment>
<dbReference type="InterPro" id="IPR015421">
    <property type="entry name" value="PyrdxlP-dep_Trfase_major"/>
</dbReference>
<evidence type="ECO:0000256" key="7">
    <source>
        <dbReference type="ARBA" id="ARBA00023014"/>
    </source>
</evidence>
<dbReference type="PANTHER" id="PTHR11601">
    <property type="entry name" value="CYSTEINE DESULFURYLASE FAMILY MEMBER"/>
    <property type="match status" value="1"/>
</dbReference>
<evidence type="ECO:0000256" key="4">
    <source>
        <dbReference type="ARBA" id="ARBA00022723"/>
    </source>
</evidence>
<dbReference type="OrthoDB" id="9808002at2"/>
<evidence type="ECO:0000256" key="3">
    <source>
        <dbReference type="ARBA" id="ARBA00022679"/>
    </source>
</evidence>
<accession>A0A176JWF9</accession>
<dbReference type="InterPro" id="IPR000192">
    <property type="entry name" value="Aminotrans_V_dom"/>
</dbReference>
<sequence length="375" mass="41376">MIYLDNNATTILDKEAGKAMMECFYEIYGNPNSIHPMGLEAHKAMEESREKIADLLKADPREIYFTSSATESINWALRSATSFRGKRKRVITSAIEHKAVLNTLKDLQNSEGIEVILVEPDRHGVVSAKEFLKHVNEDTYLVSLMAVNNVTGAIQPYKEIGRYLQGKDIFYHIDAVQTIGKLPFTFEDFCTFASFSAHKFHGPKGVGILYVKRGTSLRPLLTGGGQERGMRSSTQNVPGIVGTAVAMENAIKELNNKTVEKLASLRDHIVKAVYDLDGVVNTPLEHSIPNTLNISIPGIKGETLVNALASKGICIGTSSACSSRGDSGQYVLKAMKVKEHVGESAVRISMSRFTTETEVEDFIKTLREITMLLKF</sequence>
<dbReference type="Pfam" id="PF00266">
    <property type="entry name" value="Aminotran_5"/>
    <property type="match status" value="1"/>
</dbReference>
<feature type="domain" description="Aminotransferase class V" evidence="9">
    <location>
        <begin position="2"/>
        <end position="362"/>
    </location>
</feature>
<keyword evidence="6" id="KW-0408">Iron</keyword>